<keyword evidence="2 7" id="KW-0813">Transport</keyword>
<dbReference type="EMBL" id="VGJX01000994">
    <property type="protein sequence ID" value="MBM3276374.1"/>
    <property type="molecule type" value="Genomic_DNA"/>
</dbReference>
<dbReference type="PANTHER" id="PTHR30043:SF1">
    <property type="entry name" value="ABC TRANSPORT SYSTEM PERMEASE PROTEIN P69"/>
    <property type="match status" value="1"/>
</dbReference>
<dbReference type="Proteomes" id="UP000703893">
    <property type="component" value="Unassembled WGS sequence"/>
</dbReference>
<dbReference type="PANTHER" id="PTHR30043">
    <property type="entry name" value="PHOSPHONATES TRANSPORT SYSTEM PERMEASE PROTEIN"/>
    <property type="match status" value="1"/>
</dbReference>
<feature type="domain" description="ABC transmembrane type-1" evidence="8">
    <location>
        <begin position="77"/>
        <end position="260"/>
    </location>
</feature>
<keyword evidence="5 7" id="KW-1133">Transmembrane helix</keyword>
<comment type="caution">
    <text evidence="9">The sequence shown here is derived from an EMBL/GenBank/DDBJ whole genome shotgun (WGS) entry which is preliminary data.</text>
</comment>
<dbReference type="GO" id="GO:0005886">
    <property type="term" value="C:plasma membrane"/>
    <property type="evidence" value="ECO:0007669"/>
    <property type="project" value="UniProtKB-SubCell"/>
</dbReference>
<dbReference type="GO" id="GO:0015416">
    <property type="term" value="F:ABC-type phosphonate transporter activity"/>
    <property type="evidence" value="ECO:0007669"/>
    <property type="project" value="InterPro"/>
</dbReference>
<evidence type="ECO:0000256" key="4">
    <source>
        <dbReference type="ARBA" id="ARBA00022692"/>
    </source>
</evidence>
<keyword evidence="4 7" id="KW-0812">Transmembrane</keyword>
<comment type="subcellular location">
    <subcellularLocation>
        <location evidence="1 7">Cell membrane</location>
        <topology evidence="1 7">Multi-pass membrane protein</topology>
    </subcellularLocation>
</comment>
<dbReference type="InterPro" id="IPR000515">
    <property type="entry name" value="MetI-like"/>
</dbReference>
<organism evidence="9 10">
    <name type="scientific">Candidatus Tanganyikabacteria bacterium</name>
    <dbReference type="NCBI Taxonomy" id="2961651"/>
    <lineage>
        <taxon>Bacteria</taxon>
        <taxon>Bacillati</taxon>
        <taxon>Candidatus Sericytochromatia</taxon>
        <taxon>Candidatus Tanganyikabacteria</taxon>
    </lineage>
</organism>
<feature type="transmembrane region" description="Helical" evidence="7">
    <location>
        <begin position="215"/>
        <end position="234"/>
    </location>
</feature>
<feature type="transmembrane region" description="Helical" evidence="7">
    <location>
        <begin position="129"/>
        <end position="153"/>
    </location>
</feature>
<feature type="transmembrane region" description="Helical" evidence="7">
    <location>
        <begin position="240"/>
        <end position="259"/>
    </location>
</feature>
<evidence type="ECO:0000256" key="7">
    <source>
        <dbReference type="RuleBase" id="RU363032"/>
    </source>
</evidence>
<dbReference type="NCBIfam" id="TIGR01097">
    <property type="entry name" value="PhnE"/>
    <property type="match status" value="1"/>
</dbReference>
<evidence type="ECO:0000256" key="1">
    <source>
        <dbReference type="ARBA" id="ARBA00004651"/>
    </source>
</evidence>
<dbReference type="InterPro" id="IPR035906">
    <property type="entry name" value="MetI-like_sf"/>
</dbReference>
<dbReference type="AlphaFoldDB" id="A0A937X923"/>
<dbReference type="CDD" id="cd06261">
    <property type="entry name" value="TM_PBP2"/>
    <property type="match status" value="1"/>
</dbReference>
<evidence type="ECO:0000256" key="5">
    <source>
        <dbReference type="ARBA" id="ARBA00022989"/>
    </source>
</evidence>
<evidence type="ECO:0000256" key="3">
    <source>
        <dbReference type="ARBA" id="ARBA00022475"/>
    </source>
</evidence>
<evidence type="ECO:0000256" key="6">
    <source>
        <dbReference type="ARBA" id="ARBA00023136"/>
    </source>
</evidence>
<evidence type="ECO:0000313" key="9">
    <source>
        <dbReference type="EMBL" id="MBM3276374.1"/>
    </source>
</evidence>
<dbReference type="InterPro" id="IPR005769">
    <property type="entry name" value="PhnE/PtxC"/>
</dbReference>
<dbReference type="Gene3D" id="1.10.3720.10">
    <property type="entry name" value="MetI-like"/>
    <property type="match status" value="1"/>
</dbReference>
<evidence type="ECO:0000259" key="8">
    <source>
        <dbReference type="PROSITE" id="PS50928"/>
    </source>
</evidence>
<comment type="similarity">
    <text evidence="7">Belongs to the binding-protein-dependent transport system permease family.</text>
</comment>
<feature type="transmembrane region" description="Helical" evidence="7">
    <location>
        <begin position="84"/>
        <end position="103"/>
    </location>
</feature>
<dbReference type="Pfam" id="PF00528">
    <property type="entry name" value="BPD_transp_1"/>
    <property type="match status" value="1"/>
</dbReference>
<accession>A0A937X923</accession>
<proteinExistence type="inferred from homology"/>
<dbReference type="PROSITE" id="PS50928">
    <property type="entry name" value="ABC_TM1"/>
    <property type="match status" value="1"/>
</dbReference>
<keyword evidence="3" id="KW-1003">Cell membrane</keyword>
<gene>
    <name evidence="9" type="primary">phnE</name>
    <name evidence="9" type="ORF">FJZ00_14565</name>
</gene>
<feature type="non-terminal residue" evidence="9">
    <location>
        <position position="1"/>
    </location>
</feature>
<sequence length="268" mass="29014">TNFRPPELVSGLPHMADMVAKSWPPDMSLLFSKETYSFPEDLTVAETLLAVPLGAEKAESRERWWSNTWPQTVLGGTVQTIQMALAGTFLAAIFAFPLSFLAARNTAPSGAIYHSVKMLVNFLRSVPDFAVGLILISAVGLGAFNGVMALTFATTMVLVKLFSEAIEGIDSGVVEAIVTTGANRFQVVSFAVVPQIMPDFISFVIYRFEANIRSATVLGLIGAGGIGLQMTTYFRLFDYQKAAVCVIVLIVLVMLTDYASAKLRKLVT</sequence>
<reference evidence="9 10" key="1">
    <citation type="submission" date="2019-03" db="EMBL/GenBank/DDBJ databases">
        <title>Lake Tanganyika Metagenome-Assembled Genomes (MAGs).</title>
        <authorList>
            <person name="Tran P."/>
        </authorList>
    </citation>
    <scope>NUCLEOTIDE SEQUENCE [LARGE SCALE GENOMIC DNA]</scope>
    <source>
        <strain evidence="9">K_DeepCast_65m_m2_236</strain>
    </source>
</reference>
<dbReference type="SUPFAM" id="SSF161098">
    <property type="entry name" value="MetI-like"/>
    <property type="match status" value="1"/>
</dbReference>
<keyword evidence="6 7" id="KW-0472">Membrane</keyword>
<protein>
    <submittedName>
        <fullName evidence="9">Phosphonate ABC transporter, permease protein PhnE</fullName>
    </submittedName>
</protein>
<name>A0A937X923_9BACT</name>
<evidence type="ECO:0000313" key="10">
    <source>
        <dbReference type="Proteomes" id="UP000703893"/>
    </source>
</evidence>
<evidence type="ECO:0000256" key="2">
    <source>
        <dbReference type="ARBA" id="ARBA00022448"/>
    </source>
</evidence>